<keyword evidence="2 5" id="KW-0378">Hydrolase</keyword>
<dbReference type="InterPro" id="IPR000086">
    <property type="entry name" value="NUDIX_hydrolase_dom"/>
</dbReference>
<accession>A0A8F1SAY8</accession>
<dbReference type="PROSITE" id="PS00893">
    <property type="entry name" value="NUDIX_BOX"/>
    <property type="match status" value="1"/>
</dbReference>
<dbReference type="AlphaFoldDB" id="A0A8F1SAY8"/>
<name>A0A8F1SAY8_9BACT</name>
<dbReference type="KEGG" id="mvl:KOY49_04435"/>
<keyword evidence="6" id="KW-1185">Reference proteome</keyword>
<comment type="cofactor">
    <cofactor evidence="1">
        <name>Mg(2+)</name>
        <dbReference type="ChEBI" id="CHEBI:18420"/>
    </cofactor>
</comment>
<evidence type="ECO:0000256" key="2">
    <source>
        <dbReference type="ARBA" id="ARBA00022801"/>
    </source>
</evidence>
<evidence type="ECO:0000256" key="1">
    <source>
        <dbReference type="ARBA" id="ARBA00001946"/>
    </source>
</evidence>
<evidence type="ECO:0000259" key="4">
    <source>
        <dbReference type="PROSITE" id="PS51462"/>
    </source>
</evidence>
<dbReference type="PANTHER" id="PTHR43046:SF14">
    <property type="entry name" value="MUTT_NUDIX FAMILY PROTEIN"/>
    <property type="match status" value="1"/>
</dbReference>
<organism evidence="5 6">
    <name type="scientific">Candidatus Minimicrobia vallesae</name>
    <dbReference type="NCBI Taxonomy" id="2841264"/>
    <lineage>
        <taxon>Bacteria</taxon>
        <taxon>Candidatus Saccharimonadota</taxon>
        <taxon>Candidatus Saccharimonadota incertae sedis</taxon>
        <taxon>Candidatus Minimicrobia</taxon>
    </lineage>
</organism>
<dbReference type="RefSeq" id="WP_232736152.1">
    <property type="nucleotide sequence ID" value="NZ_CP076459.1"/>
</dbReference>
<reference evidence="5" key="1">
    <citation type="submission" date="2021-06" db="EMBL/GenBank/DDBJ databases">
        <title>An adapted protocol for Saccharibacteria cultivation: two new species join this phylum of Candidate Phyla Radiations.</title>
        <authorList>
            <person name="Ibrahim A."/>
            <person name="Maatouk M."/>
            <person name="Raoult D."/>
            <person name="Bittar F."/>
        </authorList>
    </citation>
    <scope>NUCLEOTIDE SEQUENCE</scope>
    <source>
        <strain evidence="5">IHU2</strain>
    </source>
</reference>
<feature type="domain" description="Nudix hydrolase" evidence="4">
    <location>
        <begin position="2"/>
        <end position="106"/>
    </location>
</feature>
<dbReference type="EMBL" id="CP076459">
    <property type="protein sequence ID" value="QWQ31376.1"/>
    <property type="molecule type" value="Genomic_DNA"/>
</dbReference>
<dbReference type="InterPro" id="IPR020084">
    <property type="entry name" value="NUDIX_hydrolase_CS"/>
</dbReference>
<dbReference type="PANTHER" id="PTHR43046">
    <property type="entry name" value="GDP-MANNOSE MANNOSYL HYDROLASE"/>
    <property type="match status" value="1"/>
</dbReference>
<dbReference type="SUPFAM" id="SSF55811">
    <property type="entry name" value="Nudix"/>
    <property type="match status" value="1"/>
</dbReference>
<gene>
    <name evidence="5" type="ORF">KOY49_04435</name>
</gene>
<sequence length="106" mass="11772">MRRRVNVRGIIINENGEIFCQQLTANNGKGRNFWCTPGGGLEMGESLLDGLRREMIEETGVKPEIGKLLFIQQFAESGEQSAHTARTNNWNFSSSSPTGKITKTLT</sequence>
<evidence type="ECO:0000313" key="6">
    <source>
        <dbReference type="Proteomes" id="UP000677117"/>
    </source>
</evidence>
<proteinExistence type="predicted"/>
<dbReference type="Gene3D" id="3.90.79.10">
    <property type="entry name" value="Nucleoside Triphosphate Pyrophosphohydrolase"/>
    <property type="match status" value="1"/>
</dbReference>
<dbReference type="Proteomes" id="UP000677117">
    <property type="component" value="Chromosome"/>
</dbReference>
<feature type="region of interest" description="Disordered" evidence="3">
    <location>
        <begin position="81"/>
        <end position="106"/>
    </location>
</feature>
<protein>
    <submittedName>
        <fullName evidence="5">NUDIX hydrolase</fullName>
    </submittedName>
</protein>
<dbReference type="InterPro" id="IPR015797">
    <property type="entry name" value="NUDIX_hydrolase-like_dom_sf"/>
</dbReference>
<evidence type="ECO:0000313" key="5">
    <source>
        <dbReference type="EMBL" id="QWQ31376.1"/>
    </source>
</evidence>
<dbReference type="PROSITE" id="PS51462">
    <property type="entry name" value="NUDIX"/>
    <property type="match status" value="1"/>
</dbReference>
<evidence type="ECO:0000256" key="3">
    <source>
        <dbReference type="SAM" id="MobiDB-lite"/>
    </source>
</evidence>
<dbReference type="Pfam" id="PF00293">
    <property type="entry name" value="NUDIX"/>
    <property type="match status" value="1"/>
</dbReference>
<dbReference type="GO" id="GO:0016787">
    <property type="term" value="F:hydrolase activity"/>
    <property type="evidence" value="ECO:0007669"/>
    <property type="project" value="UniProtKB-KW"/>
</dbReference>